<proteinExistence type="predicted"/>
<keyword evidence="3" id="KW-0808">Transferase</keyword>
<name>A0A9K3QA48_9STRA</name>
<organism evidence="3 4">
    <name type="scientific">Nitzschia inconspicua</name>
    <dbReference type="NCBI Taxonomy" id="303405"/>
    <lineage>
        <taxon>Eukaryota</taxon>
        <taxon>Sar</taxon>
        <taxon>Stramenopiles</taxon>
        <taxon>Ochrophyta</taxon>
        <taxon>Bacillariophyta</taxon>
        <taxon>Bacillariophyceae</taxon>
        <taxon>Bacillariophycidae</taxon>
        <taxon>Bacillariales</taxon>
        <taxon>Bacillariaceae</taxon>
        <taxon>Nitzschia</taxon>
    </lineage>
</organism>
<dbReference type="Proteomes" id="UP000693970">
    <property type="component" value="Unassembled WGS sequence"/>
</dbReference>
<reference evidence="3" key="2">
    <citation type="submission" date="2021-04" db="EMBL/GenBank/DDBJ databases">
        <authorList>
            <person name="Podell S."/>
        </authorList>
    </citation>
    <scope>NUCLEOTIDE SEQUENCE</scope>
    <source>
        <strain evidence="3">Hildebrandi</strain>
    </source>
</reference>
<feature type="domain" description="AAA+ ATPase" evidence="2">
    <location>
        <begin position="100"/>
        <end position="294"/>
    </location>
</feature>
<evidence type="ECO:0000256" key="1">
    <source>
        <dbReference type="SAM" id="MobiDB-lite"/>
    </source>
</evidence>
<evidence type="ECO:0000313" key="3">
    <source>
        <dbReference type="EMBL" id="KAG7374309.1"/>
    </source>
</evidence>
<dbReference type="InterPro" id="IPR003593">
    <property type="entry name" value="AAA+_ATPase"/>
</dbReference>
<feature type="compositionally biased region" description="Basic and acidic residues" evidence="1">
    <location>
        <begin position="51"/>
        <end position="60"/>
    </location>
</feature>
<accession>A0A9K3QA48</accession>
<feature type="region of interest" description="Disordered" evidence="1">
    <location>
        <begin position="34"/>
        <end position="61"/>
    </location>
</feature>
<dbReference type="EMBL" id="JAGRRH010000001">
    <property type="protein sequence ID" value="KAG7374309.1"/>
    <property type="molecule type" value="Genomic_DNA"/>
</dbReference>
<gene>
    <name evidence="3" type="ORF">IV203_013404</name>
</gene>
<dbReference type="PANTHER" id="PTHR43642:SF1">
    <property type="entry name" value="HYBRID SIGNAL TRANSDUCTION HISTIDINE KINASE G"/>
    <property type="match status" value="1"/>
</dbReference>
<keyword evidence="4" id="KW-1185">Reference proteome</keyword>
<evidence type="ECO:0000313" key="4">
    <source>
        <dbReference type="Proteomes" id="UP000693970"/>
    </source>
</evidence>
<comment type="caution">
    <text evidence="3">The sequence shown here is derived from an EMBL/GenBank/DDBJ whole genome shotgun (WGS) entry which is preliminary data.</text>
</comment>
<sequence length="1059" mass="120145">MSNKRKVKFQGVLGDDGGDEQASACLNSLIDRSWSSKEKGESVFSESTSNHSDEKDDKSGDWTVSSFGQSRRLYGRSREKVALRQAYRSIWEAEAGSKPTVQLALISGLAGSGKTSLAMSLKQHVLEDGGFFLTGKFDKMQTSQLYDAIVSAFTQLVENVVEKGVESVRAMKQTIQAAVHTEQRILTDMIPALTKILGPSRKDSPKEFRQSSDEVSSFKFVFRMFIRAISSPEFPIVLLLDDLHYADDASLDLLQSLVTDSANDGILFVGTFRIEKKNDRIKRFLKQIESVDLTDIRLAGLPRESIDEMVADMFSVVHPEQIKPLTDTFYNRTSGNVFYVRQFLLYLQEEKLLSFDEAGMEWVWDERKILDKLTFRKSIELMTIRLSKLPKGTREVLEVAACLGSQLDEKLLNRISPRPVFSHLQKATSMGFLQYDKESDRYWFSHDIIQEAAYKMVLYQEREAFHLTIGRELWKSFDDIEELEDHIFIILGQIREGANLINYQEEKNDVAALCLRAGELAICASCFQTASEYLLLGVSMLGENCWNEEYDLTLELYNTAAEVEYCVGNFDNVEKLASEIFAKTRLFPDTLRAHSIHVYSLGSRGHMLKAIERGLNVLEKLGERFPTKQSPNSVAVAMKRTKWLIKGRPNEELLRLPLMNNPAKLAAMQMMNIMFLYAYIAVPSLAPLISLRMVKLTLEYGLCDVSSVGFVTYAMLLCGIGSDFDEGYRFGDLAMKIFDKFDTKAWIGRIAAWFYGSVCTWRKPILMIFDPIKKAHRVALETGDIDFAMLNANIYCWESFDISTLPKVEKIISGFSSRMDAYGQESVLMMIKPLWQTVHNLTGRAHGDPRVLTGQIMEQDYMVQYARENNKTLLIWCHFYRLLLAYLFGDMESAEVHASVCRVAENNPFGSSDHVLLMFYDALVTMGQGKMSRQQQKNATRCVKIFKSWSKQSPENFLGKLYFLEAELAAANGDSDRAHSKYTSAISLSREGGFILQHALANERAGKYFLRRGEKELAHSYLKEAVAVYQKWGGKAKVDHLRNEVFRSGVALTHSSSRA</sequence>
<protein>
    <submittedName>
        <fullName evidence="3">Serine/threonine kinase</fullName>
    </submittedName>
</protein>
<reference evidence="3" key="1">
    <citation type="journal article" date="2021" name="Sci. Rep.">
        <title>Diploid genomic architecture of Nitzschia inconspicua, an elite biomass production diatom.</title>
        <authorList>
            <person name="Oliver A."/>
            <person name="Podell S."/>
            <person name="Pinowska A."/>
            <person name="Traller J.C."/>
            <person name="Smith S.R."/>
            <person name="McClure R."/>
            <person name="Beliaev A."/>
            <person name="Bohutskyi P."/>
            <person name="Hill E.A."/>
            <person name="Rabines A."/>
            <person name="Zheng H."/>
            <person name="Allen L.Z."/>
            <person name="Kuo A."/>
            <person name="Grigoriev I.V."/>
            <person name="Allen A.E."/>
            <person name="Hazlebeck D."/>
            <person name="Allen E.E."/>
        </authorList>
    </citation>
    <scope>NUCLEOTIDE SEQUENCE</scope>
    <source>
        <strain evidence="3">Hildebrandi</strain>
    </source>
</reference>
<dbReference type="SMART" id="SM00382">
    <property type="entry name" value="AAA"/>
    <property type="match status" value="1"/>
</dbReference>
<dbReference type="Pfam" id="PF13191">
    <property type="entry name" value="AAA_16"/>
    <property type="match status" value="1"/>
</dbReference>
<dbReference type="InterPro" id="IPR041664">
    <property type="entry name" value="AAA_16"/>
</dbReference>
<dbReference type="AlphaFoldDB" id="A0A9K3QA48"/>
<dbReference type="InterPro" id="IPR053159">
    <property type="entry name" value="Hybrid_Histidine_Kinase"/>
</dbReference>
<dbReference type="OrthoDB" id="45468at2759"/>
<feature type="region of interest" description="Disordered" evidence="1">
    <location>
        <begin position="1"/>
        <end position="20"/>
    </location>
</feature>
<dbReference type="PANTHER" id="PTHR43642">
    <property type="entry name" value="HYBRID SIGNAL TRANSDUCTION HISTIDINE KINASE G"/>
    <property type="match status" value="1"/>
</dbReference>
<dbReference type="GO" id="GO:0016301">
    <property type="term" value="F:kinase activity"/>
    <property type="evidence" value="ECO:0007669"/>
    <property type="project" value="UniProtKB-KW"/>
</dbReference>
<keyword evidence="3" id="KW-0418">Kinase</keyword>
<evidence type="ECO:0000259" key="2">
    <source>
        <dbReference type="SMART" id="SM00382"/>
    </source>
</evidence>